<dbReference type="Proteomes" id="UP001524499">
    <property type="component" value="Unassembled WGS sequence"/>
</dbReference>
<dbReference type="Gene3D" id="3.40.630.30">
    <property type="match status" value="1"/>
</dbReference>
<proteinExistence type="predicted"/>
<dbReference type="RefSeq" id="WP_256600775.1">
    <property type="nucleotide sequence ID" value="NZ_JANIBJ010000004.1"/>
</dbReference>
<accession>A0ABT1TCB2</accession>
<dbReference type="InterPro" id="IPR038740">
    <property type="entry name" value="BioF2-like_GNAT_dom"/>
</dbReference>
<dbReference type="InterPro" id="IPR016181">
    <property type="entry name" value="Acyl_CoA_acyltransferase"/>
</dbReference>
<protein>
    <submittedName>
        <fullName evidence="2">GNAT family N-acetyltransferase</fullName>
    </submittedName>
</protein>
<evidence type="ECO:0000259" key="1">
    <source>
        <dbReference type="Pfam" id="PF13480"/>
    </source>
</evidence>
<dbReference type="SUPFAM" id="SSF55729">
    <property type="entry name" value="Acyl-CoA N-acyltransferases (Nat)"/>
    <property type="match status" value="1"/>
</dbReference>
<sequence length="358" mass="41363">MSIEVSSIDGLRDDVILGLNRPERGFFNSFGWFSNFFNSVAKVLNFDCFFLYQSQINNPLILPLMYEANHSLKVVKSMSNYYSPIFSLVGDRGMVESEISSFLQQINKRLPAWDLMELRPLSLEECDFLLSEFQKNGMPAIKFFCFGNWFLDVAGRSFTEYFSQLSSQVRNTVLRKSKKFFQLDGAKVTIFTSIQHIEEAIACYEQVYRSSWKVEEPFPEFMPGLIKLAASNGTLRLGVAYLGDKAIAAQVWIIADKTAYIFKLAYDDAYTQYSAGTILTSKLMEHAIDLDKVEIVDYLSGDDSYKKDWMSHRRERWGLLVFNTSSFRGCLEYLKETLKARIKRLRDIYVMLKTKLKI</sequence>
<reference evidence="2 3" key="1">
    <citation type="submission" date="2022-07" db="EMBL/GenBank/DDBJ databases">
        <title>Methylomonas rivi sp. nov., Methylomonas rosea sp. nov., Methylomonas aureus sp. nov. and Methylomonas subterranea sp. nov., four novel methanotrophs isolated from a freshwater creek and the deep terrestrial subsurface.</title>
        <authorList>
            <person name="Abin C."/>
            <person name="Sankaranarayanan K."/>
            <person name="Garner C."/>
            <person name="Sindelar R."/>
            <person name="Kotary K."/>
            <person name="Garner R."/>
            <person name="Barclay S."/>
            <person name="Lawson P."/>
            <person name="Krumholz L."/>
        </authorList>
    </citation>
    <scope>NUCLEOTIDE SEQUENCE [LARGE SCALE GENOMIC DNA]</scope>
    <source>
        <strain evidence="2 3">SURF-2</strain>
    </source>
</reference>
<dbReference type="Pfam" id="PF13480">
    <property type="entry name" value="Acetyltransf_6"/>
    <property type="match status" value="1"/>
</dbReference>
<comment type="caution">
    <text evidence="2">The sequence shown here is derived from an EMBL/GenBank/DDBJ whole genome shotgun (WGS) entry which is preliminary data.</text>
</comment>
<organism evidence="2 3">
    <name type="scientific">Methylomonas subterranea</name>
    <dbReference type="NCBI Taxonomy" id="2952225"/>
    <lineage>
        <taxon>Bacteria</taxon>
        <taxon>Pseudomonadati</taxon>
        <taxon>Pseudomonadota</taxon>
        <taxon>Gammaproteobacteria</taxon>
        <taxon>Methylococcales</taxon>
        <taxon>Methylococcaceae</taxon>
        <taxon>Methylomonas</taxon>
    </lineage>
</organism>
<gene>
    <name evidence="2" type="ORF">NP590_03210</name>
</gene>
<keyword evidence="3" id="KW-1185">Reference proteome</keyword>
<evidence type="ECO:0000313" key="2">
    <source>
        <dbReference type="EMBL" id="MCQ8103106.1"/>
    </source>
</evidence>
<name>A0ABT1TCB2_9GAMM</name>
<dbReference type="EMBL" id="JANIBJ010000004">
    <property type="protein sequence ID" value="MCQ8103106.1"/>
    <property type="molecule type" value="Genomic_DNA"/>
</dbReference>
<evidence type="ECO:0000313" key="3">
    <source>
        <dbReference type="Proteomes" id="UP001524499"/>
    </source>
</evidence>
<feature type="domain" description="BioF2-like acetyltransferase" evidence="1">
    <location>
        <begin position="168"/>
        <end position="307"/>
    </location>
</feature>